<dbReference type="SUPFAM" id="SSF48295">
    <property type="entry name" value="TrpR-like"/>
    <property type="match status" value="1"/>
</dbReference>
<protein>
    <submittedName>
        <fullName evidence="2">IS3 family transposase ISEnfa3</fullName>
    </submittedName>
</protein>
<evidence type="ECO:0000313" key="2">
    <source>
        <dbReference type="EMBL" id="USF23551.1"/>
    </source>
</evidence>
<dbReference type="InterPro" id="IPR025948">
    <property type="entry name" value="HTH-like_dom"/>
</dbReference>
<dbReference type="InterPro" id="IPR010921">
    <property type="entry name" value="Trp_repressor/repl_initiator"/>
</dbReference>
<dbReference type="NCBIfam" id="NF033516">
    <property type="entry name" value="transpos_IS3"/>
    <property type="match status" value="1"/>
</dbReference>
<reference evidence="2" key="2">
    <citation type="submission" date="2022-05" db="EMBL/GenBank/DDBJ databases">
        <authorList>
            <person name="Proctor A.L."/>
            <person name="Phillips G.J."/>
            <person name="Wannemuehler M.J."/>
        </authorList>
    </citation>
    <scope>NUCLEOTIDE SEQUENCE</scope>
    <source>
        <strain evidence="2">ASF457</strain>
    </source>
</reference>
<evidence type="ECO:0000313" key="3">
    <source>
        <dbReference type="Proteomes" id="UP000017429"/>
    </source>
</evidence>
<accession>A0AA97LRV1</accession>
<dbReference type="PANTHER" id="PTHR46889">
    <property type="entry name" value="TRANSPOSASE INSF FOR INSERTION SEQUENCE IS3B-RELATED"/>
    <property type="match status" value="1"/>
</dbReference>
<reference evidence="2" key="3">
    <citation type="submission" date="2022-06" db="EMBL/GenBank/DDBJ databases">
        <title>Resources to Facilitate Use of the Altered Schaedler Flora (ASF) Mouse Model to Study Microbiome Function.</title>
        <authorList>
            <person name="Proctor A."/>
            <person name="Parvinroo S."/>
            <person name="Richie T."/>
            <person name="Jia X."/>
            <person name="Lee S.T.M."/>
            <person name="Karp P.D."/>
            <person name="Paley S."/>
            <person name="Kostic A.D."/>
            <person name="Pierre J.F."/>
            <person name="Wannemuehler M.J."/>
            <person name="Phillips G.J."/>
        </authorList>
    </citation>
    <scope>NUCLEOTIDE SEQUENCE</scope>
    <source>
        <strain evidence="2">ASF457</strain>
    </source>
</reference>
<dbReference type="InterPro" id="IPR001584">
    <property type="entry name" value="Integrase_cat-core"/>
</dbReference>
<gene>
    <name evidence="2" type="ORF">N508_000615</name>
</gene>
<dbReference type="SUPFAM" id="SSF53098">
    <property type="entry name" value="Ribonuclease H-like"/>
    <property type="match status" value="1"/>
</dbReference>
<dbReference type="InterPro" id="IPR050900">
    <property type="entry name" value="Transposase_IS3/IS150/IS904"/>
</dbReference>
<dbReference type="InterPro" id="IPR048020">
    <property type="entry name" value="Transpos_IS3"/>
</dbReference>
<dbReference type="GO" id="GO:0043565">
    <property type="term" value="F:sequence-specific DNA binding"/>
    <property type="evidence" value="ECO:0007669"/>
    <property type="project" value="InterPro"/>
</dbReference>
<sequence length="420" mass="49529">MARKYSYEFKKYLVTILENGIMSVSELSRCCKIHKGVICNIYNRYKHSGESRLHHIFTRNEYSRAFKLNVLTYKASNNLSYEQTAIHFNIPSSSVIYDWHNFCCNYNGDNMSYKSPNNRHLHFVKDINNQAEVCEEYKSMKARIAELEKELYYSLDILLSVSNMKRSPYYYNVKKPAALDKYAEVKASILEIYEKSNKTYGYPRITKVLEKLGYTYDKKTVAKLMKELNISSLIRVKKRYKQGRVSHICSNKLNRAFTSERPCLKWVTDVAEIKINNEKVYLSAIMDLYNREITAYSVSKYNNEEMVIDNLKQAIDKTKDTTGLMIHSDQGILYQANQFRKLLKENNIEQSMSRRGNCYDNAVMESFFATLKCELVYINKFKNIEQFKYELEKYIDFYNNYRIKANGLTPLQEKEIYLVA</sequence>
<dbReference type="InterPro" id="IPR036397">
    <property type="entry name" value="RNaseH_sf"/>
</dbReference>
<evidence type="ECO:0000259" key="1">
    <source>
        <dbReference type="PROSITE" id="PS50994"/>
    </source>
</evidence>
<dbReference type="AlphaFoldDB" id="A0AA97LRV1"/>
<dbReference type="Pfam" id="PF00665">
    <property type="entry name" value="rve"/>
    <property type="match status" value="1"/>
</dbReference>
<dbReference type="Pfam" id="PF13333">
    <property type="entry name" value="rve_2"/>
    <property type="match status" value="1"/>
</dbReference>
<dbReference type="Proteomes" id="UP000017429">
    <property type="component" value="Chromosome"/>
</dbReference>
<feature type="domain" description="Integrase catalytic" evidence="1">
    <location>
        <begin position="258"/>
        <end position="418"/>
    </location>
</feature>
<dbReference type="EMBL" id="CP097562">
    <property type="protein sequence ID" value="USF23551.1"/>
    <property type="molecule type" value="Genomic_DNA"/>
</dbReference>
<keyword evidence="3" id="KW-1185">Reference proteome</keyword>
<dbReference type="PROSITE" id="PS50994">
    <property type="entry name" value="INTEGRASE"/>
    <property type="match status" value="1"/>
</dbReference>
<dbReference type="KEGG" id="msch:N508_000615"/>
<dbReference type="RefSeq" id="WP_251930656.1">
    <property type="nucleotide sequence ID" value="NZ_CP097562.1"/>
</dbReference>
<reference evidence="2" key="1">
    <citation type="journal article" date="2014" name="Genome Announc.">
        <title>Draft genome sequences of the altered schaedler flora, a defined bacterial community from gnotobiotic mice.</title>
        <authorList>
            <person name="Wannemuehler M.J."/>
            <person name="Overstreet A.M."/>
            <person name="Ward D.V."/>
            <person name="Phillips G.J."/>
        </authorList>
    </citation>
    <scope>NUCLEOTIDE SEQUENCE</scope>
    <source>
        <strain evidence="2">ASF457</strain>
    </source>
</reference>
<organism evidence="2 3">
    <name type="scientific">Mucispirillum schaedleri ASF457</name>
    <dbReference type="NCBI Taxonomy" id="1379858"/>
    <lineage>
        <taxon>Bacteria</taxon>
        <taxon>Pseudomonadati</taxon>
        <taxon>Deferribacterota</taxon>
        <taxon>Deferribacteres</taxon>
        <taxon>Deferribacterales</taxon>
        <taxon>Mucispirillaceae</taxon>
        <taxon>Mucispirillum</taxon>
    </lineage>
</organism>
<name>A0AA97LRV1_9BACT</name>
<dbReference type="Pfam" id="PF13276">
    <property type="entry name" value="HTH_21"/>
    <property type="match status" value="1"/>
</dbReference>
<dbReference type="Gene3D" id="3.30.420.10">
    <property type="entry name" value="Ribonuclease H-like superfamily/Ribonuclease H"/>
    <property type="match status" value="1"/>
</dbReference>
<dbReference type="InterPro" id="IPR012337">
    <property type="entry name" value="RNaseH-like_sf"/>
</dbReference>
<proteinExistence type="predicted"/>
<dbReference type="GO" id="GO:0015074">
    <property type="term" value="P:DNA integration"/>
    <property type="evidence" value="ECO:0007669"/>
    <property type="project" value="InterPro"/>
</dbReference>